<reference evidence="1" key="2">
    <citation type="submission" date="2023-06" db="EMBL/GenBank/DDBJ databases">
        <authorList>
            <person name="Ma L."/>
            <person name="Liu K.-W."/>
            <person name="Li Z."/>
            <person name="Hsiao Y.-Y."/>
            <person name="Qi Y."/>
            <person name="Fu T."/>
            <person name="Tang G."/>
            <person name="Zhang D."/>
            <person name="Sun W.-H."/>
            <person name="Liu D.-K."/>
            <person name="Li Y."/>
            <person name="Chen G.-Z."/>
            <person name="Liu X.-D."/>
            <person name="Liao X.-Y."/>
            <person name="Jiang Y.-T."/>
            <person name="Yu X."/>
            <person name="Hao Y."/>
            <person name="Huang J."/>
            <person name="Zhao X.-W."/>
            <person name="Ke S."/>
            <person name="Chen Y.-Y."/>
            <person name="Wu W.-L."/>
            <person name="Hsu J.-L."/>
            <person name="Lin Y.-F."/>
            <person name="Huang M.-D."/>
            <person name="Li C.-Y."/>
            <person name="Huang L."/>
            <person name="Wang Z.-W."/>
            <person name="Zhao X."/>
            <person name="Zhong W.-Y."/>
            <person name="Peng D.-H."/>
            <person name="Ahmad S."/>
            <person name="Lan S."/>
            <person name="Zhang J.-S."/>
            <person name="Tsai W.-C."/>
            <person name="Van De Peer Y."/>
            <person name="Liu Z.-J."/>
        </authorList>
    </citation>
    <scope>NUCLEOTIDE SEQUENCE</scope>
    <source>
        <strain evidence="1">CP</strain>
        <tissue evidence="1">Leaves</tissue>
    </source>
</reference>
<dbReference type="InterPro" id="IPR040339">
    <property type="entry name" value="At1g16860-like"/>
</dbReference>
<dbReference type="Proteomes" id="UP001180020">
    <property type="component" value="Unassembled WGS sequence"/>
</dbReference>
<keyword evidence="2" id="KW-1185">Reference proteome</keyword>
<dbReference type="AlphaFoldDB" id="A0AAV9CMF3"/>
<name>A0AAV9CMF3_ACOCL</name>
<evidence type="ECO:0000313" key="1">
    <source>
        <dbReference type="EMBL" id="KAK1289343.1"/>
    </source>
</evidence>
<dbReference type="EMBL" id="JAUJYO010000018">
    <property type="protein sequence ID" value="KAK1289343.1"/>
    <property type="molecule type" value="Genomic_DNA"/>
</dbReference>
<accession>A0AAV9CMF3</accession>
<organism evidence="1 2">
    <name type="scientific">Acorus calamus</name>
    <name type="common">Sweet flag</name>
    <dbReference type="NCBI Taxonomy" id="4465"/>
    <lineage>
        <taxon>Eukaryota</taxon>
        <taxon>Viridiplantae</taxon>
        <taxon>Streptophyta</taxon>
        <taxon>Embryophyta</taxon>
        <taxon>Tracheophyta</taxon>
        <taxon>Spermatophyta</taxon>
        <taxon>Magnoliopsida</taxon>
        <taxon>Liliopsida</taxon>
        <taxon>Acoraceae</taxon>
        <taxon>Acorus</taxon>
    </lineage>
</organism>
<reference evidence="1" key="1">
    <citation type="journal article" date="2023" name="Nat. Commun.">
        <title>Diploid and tetraploid genomes of Acorus and the evolution of monocots.</title>
        <authorList>
            <person name="Ma L."/>
            <person name="Liu K.W."/>
            <person name="Li Z."/>
            <person name="Hsiao Y.Y."/>
            <person name="Qi Y."/>
            <person name="Fu T."/>
            <person name="Tang G.D."/>
            <person name="Zhang D."/>
            <person name="Sun W.H."/>
            <person name="Liu D.K."/>
            <person name="Li Y."/>
            <person name="Chen G.Z."/>
            <person name="Liu X.D."/>
            <person name="Liao X.Y."/>
            <person name="Jiang Y.T."/>
            <person name="Yu X."/>
            <person name="Hao Y."/>
            <person name="Huang J."/>
            <person name="Zhao X.W."/>
            <person name="Ke S."/>
            <person name="Chen Y.Y."/>
            <person name="Wu W.L."/>
            <person name="Hsu J.L."/>
            <person name="Lin Y.F."/>
            <person name="Huang M.D."/>
            <person name="Li C.Y."/>
            <person name="Huang L."/>
            <person name="Wang Z.W."/>
            <person name="Zhao X."/>
            <person name="Zhong W.Y."/>
            <person name="Peng D.H."/>
            <person name="Ahmad S."/>
            <person name="Lan S."/>
            <person name="Zhang J.S."/>
            <person name="Tsai W.C."/>
            <person name="Van de Peer Y."/>
            <person name="Liu Z.J."/>
        </authorList>
    </citation>
    <scope>NUCLEOTIDE SEQUENCE</scope>
    <source>
        <strain evidence="1">CP</strain>
    </source>
</reference>
<dbReference type="PANTHER" id="PTHR33709:SF4">
    <property type="entry name" value="OS08G0230200 PROTEIN"/>
    <property type="match status" value="1"/>
</dbReference>
<sequence>MPSGNNVIWVSNIMTDINFLQVVTCGNVPLESSFQKVSRCVYTSTGLYEYRGWDFKAQFNPLPFYLGTAVLGEELSRRQFSVGSKGGNTELQGEMKAEGIEVPLVTYSVLIGGFAKARDSDELNGSNESTNFVFSLSKVDPGGRNSLSGGGGALLKLFCAQKNDKQVHKLKFLQLYRHLDESGEKVKFSMIEALPDHILHKILHMLPIEESSSEKKPFDSTIGSTGPPRPQFCYHLTLQRYTREAVSSGATCMPEADRYKINVDGSYEWKLLGQLPRVRNLSTCASDLDGKHMKNHVVWKGFYHAEFHLLATHARDARPLLGSRHIYGTPRTESTTPTP</sequence>
<proteinExistence type="predicted"/>
<protein>
    <submittedName>
        <fullName evidence="1">Membrane protein</fullName>
    </submittedName>
</protein>
<evidence type="ECO:0000313" key="2">
    <source>
        <dbReference type="Proteomes" id="UP001180020"/>
    </source>
</evidence>
<gene>
    <name evidence="1" type="ORF">QJS10_CPB18g00096</name>
</gene>
<comment type="caution">
    <text evidence="1">The sequence shown here is derived from an EMBL/GenBank/DDBJ whole genome shotgun (WGS) entry which is preliminary data.</text>
</comment>
<dbReference type="PANTHER" id="PTHR33709">
    <property type="entry name" value="OSJNBA0035M09.9 PROTEIN"/>
    <property type="match status" value="1"/>
</dbReference>